<reference evidence="7" key="1">
    <citation type="submission" date="2019-03" db="EMBL/GenBank/DDBJ databases">
        <title>Long read genome sequence of the mycoparasitic Pythium oligandrum ATCC 38472 isolated from sugarbeet rhizosphere.</title>
        <authorList>
            <person name="Gaulin E."/>
        </authorList>
    </citation>
    <scope>NUCLEOTIDE SEQUENCE</scope>
    <source>
        <strain evidence="7">ATCC 38472_TT</strain>
    </source>
</reference>
<dbReference type="EMBL" id="SPLM01000074">
    <property type="protein sequence ID" value="TMW62310.1"/>
    <property type="molecule type" value="Genomic_DNA"/>
</dbReference>
<dbReference type="Gene3D" id="1.10.3080.10">
    <property type="entry name" value="Clc chloride channel"/>
    <property type="match status" value="1"/>
</dbReference>
<gene>
    <name evidence="7" type="ORF">Poli38472_009803</name>
</gene>
<dbReference type="AlphaFoldDB" id="A0A8K1FG26"/>
<evidence type="ECO:0000313" key="7">
    <source>
        <dbReference type="EMBL" id="TMW62310.1"/>
    </source>
</evidence>
<accession>A0A8K1FG26</accession>
<dbReference type="InterPro" id="IPR014743">
    <property type="entry name" value="Cl-channel_core"/>
</dbReference>
<dbReference type="Pfam" id="PF00654">
    <property type="entry name" value="Voltage_CLC"/>
    <property type="match status" value="2"/>
</dbReference>
<evidence type="ECO:0000256" key="2">
    <source>
        <dbReference type="ARBA" id="ARBA00022692"/>
    </source>
</evidence>
<dbReference type="SUPFAM" id="SSF81340">
    <property type="entry name" value="Clc chloride channel"/>
    <property type="match status" value="2"/>
</dbReference>
<feature type="transmembrane region" description="Helical" evidence="6">
    <location>
        <begin position="257"/>
        <end position="282"/>
    </location>
</feature>
<proteinExistence type="predicted"/>
<keyword evidence="2 6" id="KW-0812">Transmembrane</keyword>
<evidence type="ECO:0000256" key="6">
    <source>
        <dbReference type="SAM" id="Phobius"/>
    </source>
</evidence>
<sequence length="348" mass="37629">MLLLVVLGVCASILDYGIESGVRGLSDLRNLLLSMESMQSTSSIKFLVWSAFTFTVALLGMLCTRFVDPIAAGSGIPEMKNIISCDLRKEADDFLGRRTLVSKAVGLMLAMGSGISLGKEGPFVHTASIIAHQLMKHIGFFQRIYESAILRRHMYNAACAVGIASTFRAPIGGVLFAIEVTSTVFMVTNYWRAFVAAISASIARQLISLIRETEVTAFHPIDIIPGGYALVGGVAFVGSATHTVSVAVIAMEFTGQFIYITPLILAVLLASGIGSALSVSLYESIIISKGLTYLPLLRVNQLEGFTARDVMDAGFSLIPLDTSSLQLQSVLDRTRPPTHFRWSSLWRP</sequence>
<keyword evidence="5 6" id="KW-0472">Membrane</keyword>
<protein>
    <recommendedName>
        <fullName evidence="9">Chloride channel protein</fullName>
    </recommendedName>
</protein>
<dbReference type="GO" id="GO:0016020">
    <property type="term" value="C:membrane"/>
    <property type="evidence" value="ECO:0007669"/>
    <property type="project" value="UniProtKB-SubCell"/>
</dbReference>
<dbReference type="InterPro" id="IPR001807">
    <property type="entry name" value="ClC"/>
</dbReference>
<comment type="caution">
    <text evidence="7">The sequence shown here is derived from an EMBL/GenBank/DDBJ whole genome shotgun (WGS) entry which is preliminary data.</text>
</comment>
<keyword evidence="4 6" id="KW-1133">Transmembrane helix</keyword>
<organism evidence="7 8">
    <name type="scientific">Pythium oligandrum</name>
    <name type="common">Mycoparasitic fungus</name>
    <dbReference type="NCBI Taxonomy" id="41045"/>
    <lineage>
        <taxon>Eukaryota</taxon>
        <taxon>Sar</taxon>
        <taxon>Stramenopiles</taxon>
        <taxon>Oomycota</taxon>
        <taxon>Peronosporomycetes</taxon>
        <taxon>Pythiales</taxon>
        <taxon>Pythiaceae</taxon>
        <taxon>Pythium</taxon>
    </lineage>
</organism>
<evidence type="ECO:0000313" key="8">
    <source>
        <dbReference type="Proteomes" id="UP000794436"/>
    </source>
</evidence>
<dbReference type="InterPro" id="IPR050970">
    <property type="entry name" value="Cl_channel_volt-gated"/>
</dbReference>
<dbReference type="GO" id="GO:0005247">
    <property type="term" value="F:voltage-gated chloride channel activity"/>
    <property type="evidence" value="ECO:0007669"/>
    <property type="project" value="TreeGrafter"/>
</dbReference>
<evidence type="ECO:0000256" key="4">
    <source>
        <dbReference type="ARBA" id="ARBA00022989"/>
    </source>
</evidence>
<dbReference type="PRINTS" id="PR00762">
    <property type="entry name" value="CLCHANNEL"/>
</dbReference>
<evidence type="ECO:0000256" key="3">
    <source>
        <dbReference type="ARBA" id="ARBA00022737"/>
    </source>
</evidence>
<evidence type="ECO:0000256" key="1">
    <source>
        <dbReference type="ARBA" id="ARBA00004141"/>
    </source>
</evidence>
<name>A0A8K1FG26_PYTOL</name>
<dbReference type="Proteomes" id="UP000794436">
    <property type="component" value="Unassembled WGS sequence"/>
</dbReference>
<keyword evidence="8" id="KW-1185">Reference proteome</keyword>
<dbReference type="PANTHER" id="PTHR45720:SF10">
    <property type="entry name" value="CHLORIDE CHANNEL PROTEIN 2"/>
    <property type="match status" value="1"/>
</dbReference>
<comment type="subcellular location">
    <subcellularLocation>
        <location evidence="1">Membrane</location>
        <topology evidence="1">Multi-pass membrane protein</topology>
    </subcellularLocation>
</comment>
<dbReference type="OrthoDB" id="4564at2759"/>
<feature type="transmembrane region" description="Helical" evidence="6">
    <location>
        <begin position="228"/>
        <end position="251"/>
    </location>
</feature>
<evidence type="ECO:0008006" key="9">
    <source>
        <dbReference type="Google" id="ProtNLM"/>
    </source>
</evidence>
<evidence type="ECO:0000256" key="5">
    <source>
        <dbReference type="ARBA" id="ARBA00023136"/>
    </source>
</evidence>
<dbReference type="PANTHER" id="PTHR45720">
    <property type="entry name" value="CHLORIDE CHANNEL PROTEIN 2"/>
    <property type="match status" value="1"/>
</dbReference>
<keyword evidence="3" id="KW-0677">Repeat</keyword>